<reference evidence="2 3" key="1">
    <citation type="submission" date="2024-11" db="EMBL/GenBank/DDBJ databases">
        <title>The Natural Products Discovery Center: Release of the First 8490 Sequenced Strains for Exploring Actinobacteria Biosynthetic Diversity.</title>
        <authorList>
            <person name="Kalkreuter E."/>
            <person name="Kautsar S.A."/>
            <person name="Yang D."/>
            <person name="Bader C.D."/>
            <person name="Teijaro C.N."/>
            <person name="Fluegel L."/>
            <person name="Davis C.M."/>
            <person name="Simpson J.R."/>
            <person name="Lauterbach L."/>
            <person name="Steele A.D."/>
            <person name="Gui C."/>
            <person name="Meng S."/>
            <person name="Li G."/>
            <person name="Viehrig K."/>
            <person name="Ye F."/>
            <person name="Su P."/>
            <person name="Kiefer A.F."/>
            <person name="Nichols A."/>
            <person name="Cepeda A.J."/>
            <person name="Yan W."/>
            <person name="Fan B."/>
            <person name="Jiang Y."/>
            <person name="Adhikari A."/>
            <person name="Zheng C.-J."/>
            <person name="Schuster L."/>
            <person name="Cowan T.M."/>
            <person name="Smanski M.J."/>
            <person name="Chevrette M.G."/>
            <person name="De Carvalho L.P.S."/>
            <person name="Shen B."/>
        </authorList>
    </citation>
    <scope>NUCLEOTIDE SEQUENCE [LARGE SCALE GENOMIC DNA]</scope>
    <source>
        <strain evidence="2 3">NPDC078403</strain>
    </source>
</reference>
<dbReference type="Gene3D" id="2.60.120.650">
    <property type="entry name" value="Cupin"/>
    <property type="match status" value="1"/>
</dbReference>
<feature type="domain" description="JmjC" evidence="1">
    <location>
        <begin position="122"/>
        <end position="310"/>
    </location>
</feature>
<keyword evidence="3" id="KW-1185">Reference proteome</keyword>
<dbReference type="InterPro" id="IPR003347">
    <property type="entry name" value="JmjC_dom"/>
</dbReference>
<proteinExistence type="predicted"/>
<comment type="caution">
    <text evidence="2">The sequence shown here is derived from an EMBL/GenBank/DDBJ whole genome shotgun (WGS) entry which is preliminary data.</text>
</comment>
<dbReference type="SUPFAM" id="SSF51197">
    <property type="entry name" value="Clavaminate synthase-like"/>
    <property type="match status" value="1"/>
</dbReference>
<evidence type="ECO:0000259" key="1">
    <source>
        <dbReference type="PROSITE" id="PS51184"/>
    </source>
</evidence>
<dbReference type="PANTHER" id="PTHR12461:SF105">
    <property type="entry name" value="HYPOXIA-INDUCIBLE FACTOR 1-ALPHA INHIBITOR"/>
    <property type="match status" value="1"/>
</dbReference>
<gene>
    <name evidence="2" type="ORF">ACI2JU_18495</name>
</gene>
<evidence type="ECO:0000313" key="2">
    <source>
        <dbReference type="EMBL" id="MFK3865842.1"/>
    </source>
</evidence>
<dbReference type="PANTHER" id="PTHR12461">
    <property type="entry name" value="HYPOXIA-INDUCIBLE FACTOR 1 ALPHA INHIBITOR-RELATED"/>
    <property type="match status" value="1"/>
</dbReference>
<dbReference type="RefSeq" id="WP_404676154.1">
    <property type="nucleotide sequence ID" value="NZ_JBJDOT010000031.1"/>
</dbReference>
<protein>
    <submittedName>
        <fullName evidence="2">Cupin-like domain-containing protein</fullName>
    </submittedName>
</protein>
<evidence type="ECO:0000313" key="3">
    <source>
        <dbReference type="Proteomes" id="UP001620262"/>
    </source>
</evidence>
<dbReference type="EMBL" id="JBJDOT010000031">
    <property type="protein sequence ID" value="MFK3865842.1"/>
    <property type="molecule type" value="Genomic_DNA"/>
</dbReference>
<dbReference type="Proteomes" id="UP001620262">
    <property type="component" value="Unassembled WGS sequence"/>
</dbReference>
<accession>A0ABW8L1E1</accession>
<dbReference type="Pfam" id="PF13621">
    <property type="entry name" value="Cupin_8"/>
    <property type="match status" value="1"/>
</dbReference>
<dbReference type="PROSITE" id="PS51184">
    <property type="entry name" value="JMJC"/>
    <property type="match status" value="1"/>
</dbReference>
<name>A0ABW8L1E1_9GAMM</name>
<sequence length="349" mass="40465">MQVDMHNTDNFFKQKSGVTLKNVKKLKSLKSINIANCEKVDSLEVTYLTKGYFKKNHIDLNYPLLIKGGVSKWPARKIWTDEYLKEKLKDTDLNCYKSMNLNDASFMQENVQRMKGSDYISLRQKEQEKVLSSPHIVLDKQWVNYDGSVYQLGLEFMTHDILPFEFLTKPKLGVSSPFYRLYLYKNAGTGWHEHPNDEYIMCQVRGSKRVALLPTKKVPNYKKLYQDLQKNDYLYKPDYFNEYEKNILVADVEEGDALYIPPHWFHGVDTLDTGPGTTLVYSFRTPLHKIGNFRYPSVKRTLSYIIKNGNKKAALGYILIAIASNTASIIKKISNTLRKKNSTVKFGDY</sequence>
<dbReference type="InterPro" id="IPR041667">
    <property type="entry name" value="Cupin_8"/>
</dbReference>
<organism evidence="2 3">
    <name type="scientific">Pseudoalteromonas rhizosphaerae</name>
    <dbReference type="NCBI Taxonomy" id="2518973"/>
    <lineage>
        <taxon>Bacteria</taxon>
        <taxon>Pseudomonadati</taxon>
        <taxon>Pseudomonadota</taxon>
        <taxon>Gammaproteobacteria</taxon>
        <taxon>Alteromonadales</taxon>
        <taxon>Pseudoalteromonadaceae</taxon>
        <taxon>Pseudoalteromonas</taxon>
    </lineage>
</organism>